<dbReference type="AlphaFoldDB" id="A0A6M3IJW1"/>
<gene>
    <name evidence="1" type="ORF">MM415B01612_0010</name>
</gene>
<sequence>MDVRGIWTTREEIATHEFDSNLCYTISQLFEGDFVDIGCGNGTYTKYMNEHGRYCVGYDGSPLTPEITGGLCRIKDFSVPVDIGQFDNVICLEVGEHIPLQYEQVFINNICKASKGNIILSWALVGQEGTGHVNCRENFYVIGEMQNRGFMIDHITTQYLRDGATLNWFKKTLMIFQWKT</sequence>
<dbReference type="GO" id="GO:0008168">
    <property type="term" value="F:methyltransferase activity"/>
    <property type="evidence" value="ECO:0007669"/>
    <property type="project" value="UniProtKB-KW"/>
</dbReference>
<keyword evidence="1" id="KW-0489">Methyltransferase</keyword>
<dbReference type="GO" id="GO:0032259">
    <property type="term" value="P:methylation"/>
    <property type="evidence" value="ECO:0007669"/>
    <property type="project" value="UniProtKB-KW"/>
</dbReference>
<protein>
    <submittedName>
        <fullName evidence="1">Putative methyltransferase</fullName>
    </submittedName>
</protein>
<dbReference type="SUPFAM" id="SSF53335">
    <property type="entry name" value="S-adenosyl-L-methionine-dependent methyltransferases"/>
    <property type="match status" value="1"/>
</dbReference>
<keyword evidence="1" id="KW-0808">Transferase</keyword>
<reference evidence="1" key="1">
    <citation type="submission" date="2020-03" db="EMBL/GenBank/DDBJ databases">
        <title>The deep terrestrial virosphere.</title>
        <authorList>
            <person name="Holmfeldt K."/>
            <person name="Nilsson E."/>
            <person name="Simone D."/>
            <person name="Lopez-Fernandez M."/>
            <person name="Wu X."/>
            <person name="de Brujin I."/>
            <person name="Lundin D."/>
            <person name="Andersson A."/>
            <person name="Bertilsson S."/>
            <person name="Dopson M."/>
        </authorList>
    </citation>
    <scope>NUCLEOTIDE SEQUENCE</scope>
    <source>
        <strain evidence="1">MM415B01612</strain>
    </source>
</reference>
<dbReference type="InterPro" id="IPR029063">
    <property type="entry name" value="SAM-dependent_MTases_sf"/>
</dbReference>
<evidence type="ECO:0000313" key="1">
    <source>
        <dbReference type="EMBL" id="QJA57625.1"/>
    </source>
</evidence>
<name>A0A6M3IJW1_9ZZZZ</name>
<organism evidence="1">
    <name type="scientific">viral metagenome</name>
    <dbReference type="NCBI Taxonomy" id="1070528"/>
    <lineage>
        <taxon>unclassified sequences</taxon>
        <taxon>metagenomes</taxon>
        <taxon>organismal metagenomes</taxon>
    </lineage>
</organism>
<dbReference type="EMBL" id="MT141284">
    <property type="protein sequence ID" value="QJA57625.1"/>
    <property type="molecule type" value="Genomic_DNA"/>
</dbReference>
<accession>A0A6M3IJW1</accession>
<dbReference type="Pfam" id="PF13489">
    <property type="entry name" value="Methyltransf_23"/>
    <property type="match status" value="1"/>
</dbReference>
<proteinExistence type="predicted"/>
<dbReference type="Gene3D" id="3.40.50.150">
    <property type="entry name" value="Vaccinia Virus protein VP39"/>
    <property type="match status" value="1"/>
</dbReference>